<evidence type="ECO:0000313" key="5">
    <source>
        <dbReference type="Proteomes" id="UP000036681"/>
    </source>
</evidence>
<dbReference type="GO" id="GO:0004252">
    <property type="term" value="F:serine-type endopeptidase activity"/>
    <property type="evidence" value="ECO:0007669"/>
    <property type="project" value="InterPro"/>
</dbReference>
<evidence type="ECO:0000256" key="1">
    <source>
        <dbReference type="SAM" id="MobiDB-lite"/>
    </source>
</evidence>
<dbReference type="Gene3D" id="2.40.10.10">
    <property type="entry name" value="Trypsin-like serine proteases"/>
    <property type="match status" value="1"/>
</dbReference>
<keyword evidence="2" id="KW-1133">Transmembrane helix</keyword>
<dbReference type="PANTHER" id="PTHR47520">
    <property type="entry name" value="CX DOMAIN-CONTAINING PROTEIN-RELATED"/>
    <property type="match status" value="1"/>
</dbReference>
<proteinExistence type="predicted"/>
<feature type="transmembrane region" description="Helical" evidence="2">
    <location>
        <begin position="205"/>
        <end position="222"/>
    </location>
</feature>
<dbReference type="InterPro" id="IPR043504">
    <property type="entry name" value="Peptidase_S1_PA_chymotrypsin"/>
</dbReference>
<keyword evidence="5" id="KW-1185">Reference proteome</keyword>
<evidence type="ECO:0000256" key="3">
    <source>
        <dbReference type="SAM" id="SignalP"/>
    </source>
</evidence>
<name>A0A9J2Q0Q5_ASCLU</name>
<dbReference type="AlphaFoldDB" id="A0A9J2Q0Q5"/>
<keyword evidence="2" id="KW-0472">Membrane</keyword>
<dbReference type="InterPro" id="IPR009003">
    <property type="entry name" value="Peptidase_S1_PA"/>
</dbReference>
<feature type="signal peptide" evidence="3">
    <location>
        <begin position="1"/>
        <end position="19"/>
    </location>
</feature>
<dbReference type="Pfam" id="PF01705">
    <property type="entry name" value="CX"/>
    <property type="match status" value="1"/>
</dbReference>
<dbReference type="SUPFAM" id="SSF50494">
    <property type="entry name" value="Trypsin-like serine proteases"/>
    <property type="match status" value="1"/>
</dbReference>
<dbReference type="Proteomes" id="UP000036681">
    <property type="component" value="Unplaced"/>
</dbReference>
<keyword evidence="2" id="KW-0812">Transmembrane</keyword>
<dbReference type="PANTHER" id="PTHR47520:SF11">
    <property type="entry name" value="CX DOMAIN-CONTAINING PROTEIN"/>
    <property type="match status" value="1"/>
</dbReference>
<evidence type="ECO:0000259" key="4">
    <source>
        <dbReference type="PROSITE" id="PS50240"/>
    </source>
</evidence>
<feature type="domain" description="Peptidase S1" evidence="4">
    <location>
        <begin position="347"/>
        <end position="631"/>
    </location>
</feature>
<dbReference type="InterPro" id="IPR002619">
    <property type="entry name" value="CX"/>
</dbReference>
<feature type="compositionally biased region" description="Polar residues" evidence="1">
    <location>
        <begin position="256"/>
        <end position="268"/>
    </location>
</feature>
<evidence type="ECO:0000256" key="2">
    <source>
        <dbReference type="SAM" id="Phobius"/>
    </source>
</evidence>
<dbReference type="WBParaSite" id="ALUE_0001504501-mRNA-1">
    <property type="protein sequence ID" value="ALUE_0001504501-mRNA-1"/>
    <property type="gene ID" value="ALUE_0001504501"/>
</dbReference>
<feature type="chain" id="PRO_5039899782" evidence="3">
    <location>
        <begin position="20"/>
        <end position="731"/>
    </location>
</feature>
<sequence length="731" mass="83022">MNLSLRVLFAILLIEQCQGKGGRGGGRGRSRGRSRGSSSSLSYYGRWSSVRKPPRGDAVRSRFSANSFPDSPSYRCGFRNSLSDSKYARYLPNSGGGSMILLLHPSVAFYYGGREYYWSKYFYENREHHKSDITICERAINQTSYLNYIFLDDNYTQPEALIWECDSTEYCCDAECCQKLKYVYDIFYFSIRPASLFHASNKFRWLWITLLIFSCIAGVLLWKRRKRKLEKRFIRAENEYRNSQSYLIRRMSSTKLSNVTGDPSSSEKLTAMPQAVSEEKEPQSLRLPPINEELRKVLFTRGKHLYHLDQTIEGTTSSMVFCRILLSLPIITHILCYATPKLRMGPGGSIARIVSPQDYPYVVEIAAVSTGPTPPTLLTGVLLSRSVILTAGHGFLNEKGEAIRQFARVRFRGATNDTMLKIKVNCTGLIYGKLIHPPRNKPFYGELVDYALFSLSQPLPVCDANDGERADGVPRKLSIIKLPVADVKSEKWETREIDHQLKDCVFIGYGEADQGPANGQLRMQDHIQVHSINRRIFIPLNLTTMLGRACPVGRVEGDSGAPLICRDENGEERIYGILSNSENSIPGQKKSCFSDNSIFIYCVRELQKTTFMLDILTDIRYILPFIRSSLLEMGKLDELIEDYEKCGYQSDQQTQTPESITSSDSDQLLAKCCSWLKQKPDICEKIEVTAQKFENGWVEYVEKRIGTAPFIPICELIFSFFDVSPTLQPTN</sequence>
<evidence type="ECO:0000313" key="6">
    <source>
        <dbReference type="WBParaSite" id="ALUE_0001504501-mRNA-1"/>
    </source>
</evidence>
<organism evidence="5 6">
    <name type="scientific">Ascaris lumbricoides</name>
    <name type="common">Giant roundworm</name>
    <dbReference type="NCBI Taxonomy" id="6252"/>
    <lineage>
        <taxon>Eukaryota</taxon>
        <taxon>Metazoa</taxon>
        <taxon>Ecdysozoa</taxon>
        <taxon>Nematoda</taxon>
        <taxon>Chromadorea</taxon>
        <taxon>Rhabditida</taxon>
        <taxon>Spirurina</taxon>
        <taxon>Ascaridomorpha</taxon>
        <taxon>Ascaridoidea</taxon>
        <taxon>Ascarididae</taxon>
        <taxon>Ascaris</taxon>
    </lineage>
</organism>
<dbReference type="GO" id="GO:0006508">
    <property type="term" value="P:proteolysis"/>
    <property type="evidence" value="ECO:0007669"/>
    <property type="project" value="InterPro"/>
</dbReference>
<feature type="region of interest" description="Disordered" evidence="1">
    <location>
        <begin position="256"/>
        <end position="275"/>
    </location>
</feature>
<protein>
    <submittedName>
        <fullName evidence="6">Peptidase S1 domain-containing protein</fullName>
    </submittedName>
</protein>
<reference evidence="6" key="1">
    <citation type="submission" date="2023-03" db="UniProtKB">
        <authorList>
            <consortium name="WormBaseParasite"/>
        </authorList>
    </citation>
    <scope>IDENTIFICATION</scope>
</reference>
<dbReference type="PROSITE" id="PS50240">
    <property type="entry name" value="TRYPSIN_DOM"/>
    <property type="match status" value="1"/>
</dbReference>
<dbReference type="InterPro" id="IPR001254">
    <property type="entry name" value="Trypsin_dom"/>
</dbReference>
<keyword evidence="3" id="KW-0732">Signal</keyword>
<accession>A0A9J2Q0Q5</accession>
<dbReference type="Pfam" id="PF00089">
    <property type="entry name" value="Trypsin"/>
    <property type="match status" value="1"/>
</dbReference>
<feature type="region of interest" description="Disordered" evidence="1">
    <location>
        <begin position="19"/>
        <end position="43"/>
    </location>
</feature>